<dbReference type="EC" id="2.-.-.-" evidence="2"/>
<gene>
    <name evidence="2" type="ORF">ABFZ84_12530</name>
</gene>
<keyword evidence="2" id="KW-0808">Transferase</keyword>
<dbReference type="EMBL" id="JBEHZE010000001">
    <property type="protein sequence ID" value="MEX6634373.1"/>
    <property type="molecule type" value="Genomic_DNA"/>
</dbReference>
<evidence type="ECO:0000313" key="3">
    <source>
        <dbReference type="Proteomes" id="UP001560685"/>
    </source>
</evidence>
<dbReference type="SUPFAM" id="SSF55729">
    <property type="entry name" value="Acyl-CoA N-acyltransferases (Nat)"/>
    <property type="match status" value="1"/>
</dbReference>
<organism evidence="2 3">
    <name type="scientific">Hyphococcus lacteus</name>
    <dbReference type="NCBI Taxonomy" id="3143536"/>
    <lineage>
        <taxon>Bacteria</taxon>
        <taxon>Pseudomonadati</taxon>
        <taxon>Pseudomonadota</taxon>
        <taxon>Alphaproteobacteria</taxon>
        <taxon>Parvularculales</taxon>
        <taxon>Parvularculaceae</taxon>
        <taxon>Hyphococcus</taxon>
    </lineage>
</organism>
<dbReference type="InterPro" id="IPR000182">
    <property type="entry name" value="GNAT_dom"/>
</dbReference>
<feature type="domain" description="N-acetyltransferase" evidence="1">
    <location>
        <begin position="21"/>
        <end position="192"/>
    </location>
</feature>
<dbReference type="InterPro" id="IPR051908">
    <property type="entry name" value="Ribosomal_N-acetyltransferase"/>
</dbReference>
<dbReference type="InterPro" id="IPR016181">
    <property type="entry name" value="Acyl_CoA_acyltransferase"/>
</dbReference>
<dbReference type="Proteomes" id="UP001560685">
    <property type="component" value="Unassembled WGS sequence"/>
</dbReference>
<sequence>MFLTKTPSLPAFDPVLVHDPIMLRSAVLDDFEAWRNLREDSREHLTRWEEKWAPHQISQASFKRRLKNYDRDRRRGGGLSLLAFRRSDKTLVGGLTLTNIRYGASRSGLLGYWIGAKFTRCGYATGAVTAMLDHAFDNIDLNRIVAACQPENVASQRLLSKCGFSQEGIARSYLKINGQWHDHHIFSKLSSDPKIKI</sequence>
<evidence type="ECO:0000313" key="2">
    <source>
        <dbReference type="EMBL" id="MEX6634373.1"/>
    </source>
</evidence>
<evidence type="ECO:0000259" key="1">
    <source>
        <dbReference type="PROSITE" id="PS51186"/>
    </source>
</evidence>
<keyword evidence="3" id="KW-1185">Reference proteome</keyword>
<protein>
    <submittedName>
        <fullName evidence="2">GNAT family protein</fullName>
        <ecNumber evidence="2">2.-.-.-</ecNumber>
    </submittedName>
</protein>
<proteinExistence type="predicted"/>
<dbReference type="RefSeq" id="WP_369314358.1">
    <property type="nucleotide sequence ID" value="NZ_JBEHZE010000001.1"/>
</dbReference>
<accession>A0ABV3Z7B7</accession>
<dbReference type="Gene3D" id="3.40.630.30">
    <property type="match status" value="1"/>
</dbReference>
<dbReference type="GO" id="GO:0016740">
    <property type="term" value="F:transferase activity"/>
    <property type="evidence" value="ECO:0007669"/>
    <property type="project" value="UniProtKB-KW"/>
</dbReference>
<dbReference type="PANTHER" id="PTHR43441">
    <property type="entry name" value="RIBOSOMAL-PROTEIN-SERINE ACETYLTRANSFERASE"/>
    <property type="match status" value="1"/>
</dbReference>
<dbReference type="PROSITE" id="PS51186">
    <property type="entry name" value="GNAT"/>
    <property type="match status" value="1"/>
</dbReference>
<comment type="caution">
    <text evidence="2">The sequence shown here is derived from an EMBL/GenBank/DDBJ whole genome shotgun (WGS) entry which is preliminary data.</text>
</comment>
<dbReference type="PANTHER" id="PTHR43441:SF11">
    <property type="entry name" value="RIBOSOMAL-PROTEIN-SERINE ACETYLTRANSFERASE"/>
    <property type="match status" value="1"/>
</dbReference>
<dbReference type="Pfam" id="PF13302">
    <property type="entry name" value="Acetyltransf_3"/>
    <property type="match status" value="1"/>
</dbReference>
<reference evidence="2 3" key="1">
    <citation type="submission" date="2024-05" db="EMBL/GenBank/DDBJ databases">
        <title>Three bacterial strains, DH-69, EH-24, and ECK-19 isolated from coastal sediments.</title>
        <authorList>
            <person name="Ye Y.-Q."/>
            <person name="Du Z.-J."/>
        </authorList>
    </citation>
    <scope>NUCLEOTIDE SEQUENCE [LARGE SCALE GENOMIC DNA]</scope>
    <source>
        <strain evidence="2 3">ECK-19</strain>
    </source>
</reference>
<name>A0ABV3Z7B7_9PROT</name>